<protein>
    <submittedName>
        <fullName evidence="6">Bacterial regulatory proteins, tetR family</fullName>
    </submittedName>
</protein>
<dbReference type="Gene3D" id="1.10.10.60">
    <property type="entry name" value="Homeodomain-like"/>
    <property type="match status" value="1"/>
</dbReference>
<dbReference type="GO" id="GO:0000976">
    <property type="term" value="F:transcription cis-regulatory region binding"/>
    <property type="evidence" value="ECO:0007669"/>
    <property type="project" value="TreeGrafter"/>
</dbReference>
<dbReference type="Gene3D" id="1.10.357.10">
    <property type="entry name" value="Tetracycline Repressor, domain 2"/>
    <property type="match status" value="1"/>
</dbReference>
<dbReference type="InterPro" id="IPR041347">
    <property type="entry name" value="MftR_C"/>
</dbReference>
<reference evidence="6" key="1">
    <citation type="submission" date="2014-07" db="EMBL/GenBank/DDBJ databases">
        <authorList>
            <person name="Urmite Genomes Urmite Genomes"/>
        </authorList>
    </citation>
    <scope>NUCLEOTIDE SEQUENCE</scope>
    <source>
        <strain evidence="6">11W110_air</strain>
    </source>
</reference>
<keyword evidence="3" id="KW-0804">Transcription</keyword>
<dbReference type="PROSITE" id="PS50977">
    <property type="entry name" value="HTH_TETR_2"/>
    <property type="match status" value="1"/>
</dbReference>
<evidence type="ECO:0000256" key="4">
    <source>
        <dbReference type="PROSITE-ProRule" id="PRU00335"/>
    </source>
</evidence>
<organism evidence="6">
    <name type="scientific">Arthrobacter saudimassiliensis</name>
    <dbReference type="NCBI Taxonomy" id="1461584"/>
    <lineage>
        <taxon>Bacteria</taxon>
        <taxon>Bacillati</taxon>
        <taxon>Actinomycetota</taxon>
        <taxon>Actinomycetes</taxon>
        <taxon>Micrococcales</taxon>
        <taxon>Micrococcaceae</taxon>
        <taxon>Arthrobacter</taxon>
    </lineage>
</organism>
<dbReference type="InterPro" id="IPR050109">
    <property type="entry name" value="HTH-type_TetR-like_transc_reg"/>
</dbReference>
<evidence type="ECO:0000256" key="2">
    <source>
        <dbReference type="ARBA" id="ARBA00023125"/>
    </source>
</evidence>
<dbReference type="PRINTS" id="PR00455">
    <property type="entry name" value="HTHTETR"/>
</dbReference>
<dbReference type="PATRIC" id="fig|1461584.3.peg.1065"/>
<dbReference type="SUPFAM" id="SSF46689">
    <property type="entry name" value="Homeodomain-like"/>
    <property type="match status" value="1"/>
</dbReference>
<feature type="DNA-binding region" description="H-T-H motif" evidence="4">
    <location>
        <begin position="43"/>
        <end position="62"/>
    </location>
</feature>
<dbReference type="AlphaFoldDB" id="A0A078MQR1"/>
<dbReference type="PANTHER" id="PTHR30055">
    <property type="entry name" value="HTH-TYPE TRANSCRIPTIONAL REGULATOR RUTR"/>
    <property type="match status" value="1"/>
</dbReference>
<evidence type="ECO:0000313" key="6">
    <source>
        <dbReference type="EMBL" id="CEA07752.1"/>
    </source>
</evidence>
<evidence type="ECO:0000256" key="3">
    <source>
        <dbReference type="ARBA" id="ARBA00023163"/>
    </source>
</evidence>
<dbReference type="Pfam" id="PF00440">
    <property type="entry name" value="TetR_N"/>
    <property type="match status" value="1"/>
</dbReference>
<keyword evidence="2 4" id="KW-0238">DNA-binding</keyword>
<dbReference type="EMBL" id="LN483070">
    <property type="protein sequence ID" value="CEA07752.1"/>
    <property type="molecule type" value="Genomic_DNA"/>
</dbReference>
<sequence length="205" mass="21461">MSSFVSAVAAGPRTRGRPTVLDPEAVSAAALALWSERGYADTGWAELAEATGISVRTLTRHFGTKSALAWVGVQGATDRLRTALAELPEQLPVNEAVRRGILASMAHGGLEQDEGRRWLRLIAVEPELAATAPEGYAPWTQALSEYLRSRLPHADDAVCGALAAGYQVMTFHALAAWAGEGGAGSAAEAVSALLDYVAIPAAVQQ</sequence>
<dbReference type="PANTHER" id="PTHR30055:SF234">
    <property type="entry name" value="HTH-TYPE TRANSCRIPTIONAL REGULATOR BETI"/>
    <property type="match status" value="1"/>
</dbReference>
<keyword evidence="1" id="KW-0805">Transcription regulation</keyword>
<dbReference type="Pfam" id="PF17754">
    <property type="entry name" value="TetR_C_14"/>
    <property type="match status" value="1"/>
</dbReference>
<dbReference type="InterPro" id="IPR001647">
    <property type="entry name" value="HTH_TetR"/>
</dbReference>
<proteinExistence type="predicted"/>
<gene>
    <name evidence="6" type="ORF">BN1051_01074</name>
</gene>
<evidence type="ECO:0000259" key="5">
    <source>
        <dbReference type="PROSITE" id="PS50977"/>
    </source>
</evidence>
<accession>A0A078MQR1</accession>
<evidence type="ECO:0000256" key="1">
    <source>
        <dbReference type="ARBA" id="ARBA00023015"/>
    </source>
</evidence>
<feature type="domain" description="HTH tetR-type" evidence="5">
    <location>
        <begin position="20"/>
        <end position="80"/>
    </location>
</feature>
<dbReference type="InterPro" id="IPR009057">
    <property type="entry name" value="Homeodomain-like_sf"/>
</dbReference>
<name>A0A078MQR1_9MICC</name>
<dbReference type="GO" id="GO:0003700">
    <property type="term" value="F:DNA-binding transcription factor activity"/>
    <property type="evidence" value="ECO:0007669"/>
    <property type="project" value="TreeGrafter"/>
</dbReference>